<dbReference type="AlphaFoldDB" id="A0A812KBQ8"/>
<keyword evidence="3" id="KW-0106">Calcium</keyword>
<keyword evidence="6" id="KW-0175">Coiled coil</keyword>
<dbReference type="Gene3D" id="1.10.238.10">
    <property type="entry name" value="EF-hand"/>
    <property type="match status" value="1"/>
</dbReference>
<feature type="transmembrane region" description="Helical" evidence="8">
    <location>
        <begin position="190"/>
        <end position="207"/>
    </location>
</feature>
<dbReference type="Pfam" id="PF00520">
    <property type="entry name" value="Ion_trans"/>
    <property type="match status" value="1"/>
</dbReference>
<feature type="compositionally biased region" description="Basic and acidic residues" evidence="7">
    <location>
        <begin position="20"/>
        <end position="31"/>
    </location>
</feature>
<dbReference type="PROSITE" id="PS50222">
    <property type="entry name" value="EF_HAND_2"/>
    <property type="match status" value="1"/>
</dbReference>
<evidence type="ECO:0000313" key="11">
    <source>
        <dbReference type="Proteomes" id="UP000649617"/>
    </source>
</evidence>
<dbReference type="GO" id="GO:0086010">
    <property type="term" value="P:membrane depolarization during action potential"/>
    <property type="evidence" value="ECO:0007669"/>
    <property type="project" value="TreeGrafter"/>
</dbReference>
<feature type="transmembrane region" description="Helical" evidence="8">
    <location>
        <begin position="213"/>
        <end position="238"/>
    </location>
</feature>
<feature type="transmembrane region" description="Helical" evidence="8">
    <location>
        <begin position="118"/>
        <end position="142"/>
    </location>
</feature>
<comment type="subcellular location">
    <subcellularLocation>
        <location evidence="1">Membrane</location>
        <topology evidence="1">Multi-pass membrane protein</topology>
    </subcellularLocation>
</comment>
<keyword evidence="4 8" id="KW-1133">Transmembrane helix</keyword>
<evidence type="ECO:0000256" key="7">
    <source>
        <dbReference type="SAM" id="MobiDB-lite"/>
    </source>
</evidence>
<evidence type="ECO:0000256" key="2">
    <source>
        <dbReference type="ARBA" id="ARBA00022692"/>
    </source>
</evidence>
<dbReference type="InterPro" id="IPR018247">
    <property type="entry name" value="EF_Hand_1_Ca_BS"/>
</dbReference>
<feature type="domain" description="EF-hand" evidence="9">
    <location>
        <begin position="336"/>
        <end position="371"/>
    </location>
</feature>
<dbReference type="SUPFAM" id="SSF47473">
    <property type="entry name" value="EF-hand"/>
    <property type="match status" value="1"/>
</dbReference>
<dbReference type="GO" id="GO:0001518">
    <property type="term" value="C:voltage-gated sodium channel complex"/>
    <property type="evidence" value="ECO:0007669"/>
    <property type="project" value="TreeGrafter"/>
</dbReference>
<dbReference type="PROSITE" id="PS00018">
    <property type="entry name" value="EF_HAND_1"/>
    <property type="match status" value="1"/>
</dbReference>
<gene>
    <name evidence="10" type="primary">Scn5a</name>
    <name evidence="10" type="ORF">SPIL2461_LOCUS3078</name>
</gene>
<dbReference type="SUPFAM" id="SSF81324">
    <property type="entry name" value="Voltage-gated potassium channels"/>
    <property type="match status" value="1"/>
</dbReference>
<dbReference type="GO" id="GO:0005509">
    <property type="term" value="F:calcium ion binding"/>
    <property type="evidence" value="ECO:0007669"/>
    <property type="project" value="InterPro"/>
</dbReference>
<protein>
    <submittedName>
        <fullName evidence="10">Scn5a protein</fullName>
    </submittedName>
</protein>
<organism evidence="10 11">
    <name type="scientific">Symbiodinium pilosum</name>
    <name type="common">Dinoflagellate</name>
    <dbReference type="NCBI Taxonomy" id="2952"/>
    <lineage>
        <taxon>Eukaryota</taxon>
        <taxon>Sar</taxon>
        <taxon>Alveolata</taxon>
        <taxon>Dinophyceae</taxon>
        <taxon>Suessiales</taxon>
        <taxon>Symbiodiniaceae</taxon>
        <taxon>Symbiodinium</taxon>
    </lineage>
</organism>
<feature type="transmembrane region" description="Helical" evidence="8">
    <location>
        <begin position="289"/>
        <end position="312"/>
    </location>
</feature>
<dbReference type="PANTHER" id="PTHR10037:SF230">
    <property type="entry name" value="CA[2+]-CHANNEL PROTEIN ALPHA[[1]] SUBUNIT T, ISOFORM F"/>
    <property type="match status" value="1"/>
</dbReference>
<dbReference type="InterPro" id="IPR005821">
    <property type="entry name" value="Ion_trans_dom"/>
</dbReference>
<dbReference type="GO" id="GO:0070509">
    <property type="term" value="P:calcium ion import"/>
    <property type="evidence" value="ECO:0007669"/>
    <property type="project" value="TreeGrafter"/>
</dbReference>
<feature type="non-terminal residue" evidence="10">
    <location>
        <position position="466"/>
    </location>
</feature>
<evidence type="ECO:0000256" key="5">
    <source>
        <dbReference type="ARBA" id="ARBA00023136"/>
    </source>
</evidence>
<evidence type="ECO:0000256" key="8">
    <source>
        <dbReference type="SAM" id="Phobius"/>
    </source>
</evidence>
<dbReference type="InterPro" id="IPR002048">
    <property type="entry name" value="EF_hand_dom"/>
</dbReference>
<feature type="transmembrane region" description="Helical" evidence="8">
    <location>
        <begin position="157"/>
        <end position="178"/>
    </location>
</feature>
<dbReference type="Gene3D" id="1.10.287.70">
    <property type="match status" value="1"/>
</dbReference>
<keyword evidence="2 8" id="KW-0812">Transmembrane</keyword>
<evidence type="ECO:0000259" key="9">
    <source>
        <dbReference type="PROSITE" id="PS50222"/>
    </source>
</evidence>
<keyword evidence="5 8" id="KW-0472">Membrane</keyword>
<dbReference type="GO" id="GO:0005248">
    <property type="term" value="F:voltage-gated sodium channel activity"/>
    <property type="evidence" value="ECO:0007669"/>
    <property type="project" value="TreeGrafter"/>
</dbReference>
<evidence type="ECO:0000256" key="4">
    <source>
        <dbReference type="ARBA" id="ARBA00022989"/>
    </source>
</evidence>
<dbReference type="PANTHER" id="PTHR10037">
    <property type="entry name" value="VOLTAGE-GATED CATION CHANNEL CALCIUM AND SODIUM"/>
    <property type="match status" value="1"/>
</dbReference>
<dbReference type="EMBL" id="CAJNIZ010003620">
    <property type="protein sequence ID" value="CAE7224153.1"/>
    <property type="molecule type" value="Genomic_DNA"/>
</dbReference>
<dbReference type="InterPro" id="IPR027359">
    <property type="entry name" value="Volt_channel_dom_sf"/>
</dbReference>
<comment type="caution">
    <text evidence="10">The sequence shown here is derived from an EMBL/GenBank/DDBJ whole genome shotgun (WGS) entry which is preliminary data.</text>
</comment>
<proteinExistence type="predicted"/>
<dbReference type="Gene3D" id="1.20.120.350">
    <property type="entry name" value="Voltage-gated potassium channels. Chain C"/>
    <property type="match status" value="1"/>
</dbReference>
<name>A0A812KBQ8_SYMPI</name>
<reference evidence="10" key="1">
    <citation type="submission" date="2021-02" db="EMBL/GenBank/DDBJ databases">
        <authorList>
            <person name="Dougan E. K."/>
            <person name="Rhodes N."/>
            <person name="Thang M."/>
            <person name="Chan C."/>
        </authorList>
    </citation>
    <scope>NUCLEOTIDE SEQUENCE</scope>
</reference>
<keyword evidence="11" id="KW-1185">Reference proteome</keyword>
<evidence type="ECO:0000256" key="3">
    <source>
        <dbReference type="ARBA" id="ARBA00022837"/>
    </source>
</evidence>
<evidence type="ECO:0000313" key="10">
    <source>
        <dbReference type="EMBL" id="CAE7224153.1"/>
    </source>
</evidence>
<sequence>MAAHVTAVSSSPKQWFQRKGSREEKNQQHVDETMSQLRSLRYHGYSAKPWEDAQGNIVWPWIRIKLAAVVFSQTFEMAMGALILGNLVLIMYETDEDAKCYPDYAEDFGLCPFRSDHVLWVQITNLVVLLLYSLECMVRIYVERTLFFCNRWNQIDFIIVGFGWLDFALADTLSISLLRMSRLIRVARAVRLLISIPEFYLLINGLYSSIKAILFGALLLVSVIVIWAVVSVQLLHPITSRQSYPMCQRCPTGFSTVFNAGLTLFQQLVAGDSWGQINIPLVETAPLTMFLLFAMMMTISLGLMNLILAVIVERAAEARENDHEEKIKQKQNQRARSMEDLAKLCASMDIDSNGLISLAEMKKGYDEVDEFAKLMQVMDMKKEDMETVFNVMADSVTDEVSYLDFCKSLSSFVKRDPIIMQSLVKFSVMEVRKILREEVLTVLDEHTDMLRELLPQRPQREGCNVP</sequence>
<dbReference type="InterPro" id="IPR011992">
    <property type="entry name" value="EF-hand-dom_pair"/>
</dbReference>
<dbReference type="GO" id="GO:0008332">
    <property type="term" value="F:low voltage-gated calcium channel activity"/>
    <property type="evidence" value="ECO:0007669"/>
    <property type="project" value="TreeGrafter"/>
</dbReference>
<accession>A0A812KBQ8</accession>
<evidence type="ECO:0000256" key="1">
    <source>
        <dbReference type="ARBA" id="ARBA00004141"/>
    </source>
</evidence>
<dbReference type="Proteomes" id="UP000649617">
    <property type="component" value="Unassembled WGS sequence"/>
</dbReference>
<dbReference type="InterPro" id="IPR043203">
    <property type="entry name" value="VGCC_Ca_Na"/>
</dbReference>
<dbReference type="OrthoDB" id="428593at2759"/>
<feature type="region of interest" description="Disordered" evidence="7">
    <location>
        <begin position="1"/>
        <end position="31"/>
    </location>
</feature>
<evidence type="ECO:0000256" key="6">
    <source>
        <dbReference type="SAM" id="Coils"/>
    </source>
</evidence>
<feature type="coiled-coil region" evidence="6">
    <location>
        <begin position="313"/>
        <end position="340"/>
    </location>
</feature>